<sequence>MLIQGRQIRVRPILTRLDPYMRAAKKLASPNLSSMISGKMALNPIHLMDFVYLGKPTNTVKPTFIKSSFYPEAKFDIFLGMILEAIAEMQAKTAEKQLEKMPSFHF</sequence>
<gene>
    <name evidence="1" type="ORF">AFUS01_LOCUS32430</name>
</gene>
<evidence type="ECO:0000313" key="1">
    <source>
        <dbReference type="EMBL" id="CAG7822143.1"/>
    </source>
</evidence>
<proteinExistence type="predicted"/>
<dbReference type="Proteomes" id="UP000708208">
    <property type="component" value="Unassembled WGS sequence"/>
</dbReference>
<accession>A0A8J2KVJ2</accession>
<reference evidence="1" key="1">
    <citation type="submission" date="2021-06" db="EMBL/GenBank/DDBJ databases">
        <authorList>
            <person name="Hodson N. C."/>
            <person name="Mongue J. A."/>
            <person name="Jaron S. K."/>
        </authorList>
    </citation>
    <scope>NUCLEOTIDE SEQUENCE</scope>
</reference>
<organism evidence="1 2">
    <name type="scientific">Allacma fusca</name>
    <dbReference type="NCBI Taxonomy" id="39272"/>
    <lineage>
        <taxon>Eukaryota</taxon>
        <taxon>Metazoa</taxon>
        <taxon>Ecdysozoa</taxon>
        <taxon>Arthropoda</taxon>
        <taxon>Hexapoda</taxon>
        <taxon>Collembola</taxon>
        <taxon>Symphypleona</taxon>
        <taxon>Sminthuridae</taxon>
        <taxon>Allacma</taxon>
    </lineage>
</organism>
<dbReference type="AlphaFoldDB" id="A0A8J2KVJ2"/>
<comment type="caution">
    <text evidence="1">The sequence shown here is derived from an EMBL/GenBank/DDBJ whole genome shotgun (WGS) entry which is preliminary data.</text>
</comment>
<keyword evidence="2" id="KW-1185">Reference proteome</keyword>
<evidence type="ECO:0000313" key="2">
    <source>
        <dbReference type="Proteomes" id="UP000708208"/>
    </source>
</evidence>
<name>A0A8J2KVJ2_9HEXA</name>
<dbReference type="EMBL" id="CAJVCH010525439">
    <property type="protein sequence ID" value="CAG7822143.1"/>
    <property type="molecule type" value="Genomic_DNA"/>
</dbReference>
<protein>
    <submittedName>
        <fullName evidence="1">Uncharacterized protein</fullName>
    </submittedName>
</protein>